<feature type="domain" description="VOC" evidence="1">
    <location>
        <begin position="140"/>
        <end position="258"/>
    </location>
</feature>
<keyword evidence="3" id="KW-1185">Reference proteome</keyword>
<reference evidence="2 3" key="1">
    <citation type="submission" date="2019-12" db="EMBL/GenBank/DDBJ databases">
        <title>Genomic-based taxomic classification of the family Erythrobacteraceae.</title>
        <authorList>
            <person name="Xu L."/>
        </authorList>
    </citation>
    <scope>NUCLEOTIDE SEQUENCE [LARGE SCALE GENOMIC DNA]</scope>
    <source>
        <strain evidence="2 3">DSM 16225</strain>
    </source>
</reference>
<protein>
    <submittedName>
        <fullName evidence="2">VOC family protein</fullName>
    </submittedName>
</protein>
<dbReference type="InterPro" id="IPR004360">
    <property type="entry name" value="Glyas_Fos-R_dOase_dom"/>
</dbReference>
<name>A0A844XZN7_9SPHN</name>
<comment type="caution">
    <text evidence="2">The sequence shown here is derived from an EMBL/GenBank/DDBJ whole genome shotgun (WGS) entry which is preliminary data.</text>
</comment>
<dbReference type="EMBL" id="WTYF01000004">
    <property type="protein sequence ID" value="MXO51144.1"/>
    <property type="molecule type" value="Genomic_DNA"/>
</dbReference>
<dbReference type="Proteomes" id="UP000444185">
    <property type="component" value="Unassembled WGS sequence"/>
</dbReference>
<organism evidence="2 3">
    <name type="scientific">Qipengyuania gaetbuli</name>
    <dbReference type="NCBI Taxonomy" id="266952"/>
    <lineage>
        <taxon>Bacteria</taxon>
        <taxon>Pseudomonadati</taxon>
        <taxon>Pseudomonadota</taxon>
        <taxon>Alphaproteobacteria</taxon>
        <taxon>Sphingomonadales</taxon>
        <taxon>Erythrobacteraceae</taxon>
        <taxon>Qipengyuania</taxon>
    </lineage>
</organism>
<dbReference type="InterPro" id="IPR029068">
    <property type="entry name" value="Glyas_Bleomycin-R_OHBP_Dase"/>
</dbReference>
<evidence type="ECO:0000259" key="1">
    <source>
        <dbReference type="PROSITE" id="PS51819"/>
    </source>
</evidence>
<dbReference type="RefSeq" id="WP_160607671.1">
    <property type="nucleotide sequence ID" value="NZ_WTYF01000004.1"/>
</dbReference>
<dbReference type="AlphaFoldDB" id="A0A844XZN7"/>
<accession>A0A844XZN7</accession>
<dbReference type="Pfam" id="PF00903">
    <property type="entry name" value="Glyoxalase"/>
    <property type="match status" value="2"/>
</dbReference>
<proteinExistence type="predicted"/>
<feature type="domain" description="VOC" evidence="1">
    <location>
        <begin position="7"/>
        <end position="124"/>
    </location>
</feature>
<dbReference type="InterPro" id="IPR037523">
    <property type="entry name" value="VOC_core"/>
</dbReference>
<dbReference type="Gene3D" id="3.10.180.10">
    <property type="entry name" value="2,3-Dihydroxybiphenyl 1,2-Dioxygenase, domain 1"/>
    <property type="match status" value="2"/>
</dbReference>
<sequence>MPNNHGDFLWYELMTVDADSAARFYGGLLGWDFQSAGQEGMDYRTFAKDGEGIGGLMPLTDEMTAGGARPMWAGYVTVDDVDASAARINELGGTVMMGPQDIPGVGRFAFAADPSGAPFYIMKGSVEGGETTSFSKYEPREGHCAWNELATADQPGADAFYTALFGWEKADTMDMGEMGPYDMYSNGDYTLGAIMGKPPQMHISQWSFYFRVPSIDEAADYVKANGGRIINGPMEIPGGDHVFTGVDPQGATFDLIGTKEA</sequence>
<dbReference type="PANTHER" id="PTHR33993">
    <property type="entry name" value="GLYOXALASE-RELATED"/>
    <property type="match status" value="1"/>
</dbReference>
<dbReference type="OrthoDB" id="9793039at2"/>
<dbReference type="PROSITE" id="PS51819">
    <property type="entry name" value="VOC"/>
    <property type="match status" value="2"/>
</dbReference>
<evidence type="ECO:0000313" key="2">
    <source>
        <dbReference type="EMBL" id="MXO51144.1"/>
    </source>
</evidence>
<evidence type="ECO:0000313" key="3">
    <source>
        <dbReference type="Proteomes" id="UP000444185"/>
    </source>
</evidence>
<dbReference type="InterPro" id="IPR052164">
    <property type="entry name" value="Anthracycline_SecMetBiosynth"/>
</dbReference>
<gene>
    <name evidence="2" type="ORF">GRI42_07485</name>
</gene>
<dbReference type="SUPFAM" id="SSF54593">
    <property type="entry name" value="Glyoxalase/Bleomycin resistance protein/Dihydroxybiphenyl dioxygenase"/>
    <property type="match status" value="2"/>
</dbReference>
<dbReference type="CDD" id="cd07247">
    <property type="entry name" value="SgaA_N_like"/>
    <property type="match status" value="2"/>
</dbReference>
<dbReference type="PANTHER" id="PTHR33993:SF14">
    <property type="entry name" value="GB|AAF24581.1"/>
    <property type="match status" value="1"/>
</dbReference>